<evidence type="ECO:0000313" key="2">
    <source>
        <dbReference type="EMBL" id="UYG94229.1"/>
    </source>
</evidence>
<sequence length="92" mass="10568">MPLGHQDQLNLLKDILSNHQTDCCGSISECEQLERLVKSLMINGNINQNVKTVLEEIYEYSQHGINSSQLDTHIESHQNDLSQWVQEIDQFS</sequence>
<evidence type="ECO:0000313" key="3">
    <source>
        <dbReference type="Proteomes" id="UP000465778"/>
    </source>
</evidence>
<gene>
    <name evidence="1" type="ORF">KIS1582_2612</name>
    <name evidence="2" type="ORF">OD459_18875</name>
</gene>
<dbReference type="Proteomes" id="UP001163104">
    <property type="component" value="Chromosome"/>
</dbReference>
<dbReference type="Proteomes" id="UP000465778">
    <property type="component" value="Unassembled WGS sequence"/>
</dbReference>
<dbReference type="AlphaFoldDB" id="A0A0J5VU47"/>
<dbReference type="EMBL" id="VDEM01000028">
    <property type="protein sequence ID" value="KAF0823556.1"/>
    <property type="molecule type" value="Genomic_DNA"/>
</dbReference>
<dbReference type="InterPro" id="IPR025547">
    <property type="entry name" value="YtzH"/>
</dbReference>
<reference evidence="1 3" key="1">
    <citation type="journal article" date="2020" name="G3 (Bethesda)">
        <title>Whole Genome Sequencing and Comparative Genomics of Two Nematicidal Bacillus Strains Reveals a Wide Range of Possible Virulence Factors.</title>
        <authorList>
            <person name="Susic N."/>
            <person name="Janezic S."/>
            <person name="Rupnik M."/>
            <person name="Geric Stare B."/>
        </authorList>
    </citation>
    <scope>NUCLEOTIDE SEQUENCE [LARGE SCALE GENOMIC DNA]</scope>
    <source>
        <strain evidence="1 3">I-1582</strain>
    </source>
</reference>
<dbReference type="RefSeq" id="WP_048010856.1">
    <property type="nucleotide sequence ID" value="NZ_CANMEA010000007.1"/>
</dbReference>
<proteinExistence type="predicted"/>
<reference evidence="2" key="2">
    <citation type="submission" date="2022-10" db="EMBL/GenBank/DDBJ databases">
        <title>Mechanism of multi-heavy metal repair in Cytobacillus Firmus M7.</title>
        <authorList>
            <person name="Li X."/>
            <person name="Yu C."/>
        </authorList>
    </citation>
    <scope>NUCLEOTIDE SEQUENCE</scope>
    <source>
        <strain evidence="2">M7</strain>
    </source>
</reference>
<dbReference type="Pfam" id="PF14165">
    <property type="entry name" value="YtzH"/>
    <property type="match status" value="1"/>
</dbReference>
<dbReference type="EMBL" id="CP107027">
    <property type="protein sequence ID" value="UYG94229.1"/>
    <property type="molecule type" value="Genomic_DNA"/>
</dbReference>
<dbReference type="OrthoDB" id="2968867at2"/>
<name>A0A0J5VU47_CYTFI</name>
<dbReference type="GeneID" id="67525657"/>
<protein>
    <submittedName>
        <fullName evidence="2">YtzH-like family protein</fullName>
    </submittedName>
</protein>
<accession>A0A0J5VU47</accession>
<organism evidence="1 3">
    <name type="scientific">Cytobacillus firmus</name>
    <name type="common">Bacillus firmus</name>
    <dbReference type="NCBI Taxonomy" id="1399"/>
    <lineage>
        <taxon>Bacteria</taxon>
        <taxon>Bacillati</taxon>
        <taxon>Bacillota</taxon>
        <taxon>Bacilli</taxon>
        <taxon>Bacillales</taxon>
        <taxon>Bacillaceae</taxon>
        <taxon>Cytobacillus</taxon>
    </lineage>
</organism>
<evidence type="ECO:0000313" key="1">
    <source>
        <dbReference type="EMBL" id="KAF0823556.1"/>
    </source>
</evidence>